<name>A0ABU4GKY9_9CLOT</name>
<feature type="transmembrane region" description="Helical" evidence="7">
    <location>
        <begin position="21"/>
        <end position="42"/>
    </location>
</feature>
<proteinExistence type="inferred from homology"/>
<dbReference type="EMBL" id="JAWONS010000124">
    <property type="protein sequence ID" value="MDW2797655.1"/>
    <property type="molecule type" value="Genomic_DNA"/>
</dbReference>
<dbReference type="PANTHER" id="PTHR43744">
    <property type="entry name" value="ABC TRANSPORTER PERMEASE PROTEIN MG189-RELATED-RELATED"/>
    <property type="match status" value="1"/>
</dbReference>
<evidence type="ECO:0000256" key="7">
    <source>
        <dbReference type="RuleBase" id="RU363032"/>
    </source>
</evidence>
<comment type="similarity">
    <text evidence="7">Belongs to the binding-protein-dependent transport system permease family.</text>
</comment>
<dbReference type="RefSeq" id="WP_318063904.1">
    <property type="nucleotide sequence ID" value="NZ_JAWONS010000124.1"/>
</dbReference>
<evidence type="ECO:0000256" key="3">
    <source>
        <dbReference type="ARBA" id="ARBA00022475"/>
    </source>
</evidence>
<evidence type="ECO:0000256" key="1">
    <source>
        <dbReference type="ARBA" id="ARBA00004651"/>
    </source>
</evidence>
<feature type="transmembrane region" description="Helical" evidence="7">
    <location>
        <begin position="253"/>
        <end position="276"/>
    </location>
</feature>
<dbReference type="InterPro" id="IPR000515">
    <property type="entry name" value="MetI-like"/>
</dbReference>
<dbReference type="Gene3D" id="1.10.3720.10">
    <property type="entry name" value="MetI-like"/>
    <property type="match status" value="1"/>
</dbReference>
<dbReference type="PANTHER" id="PTHR43744:SF12">
    <property type="entry name" value="ABC TRANSPORTER PERMEASE PROTEIN MG189-RELATED"/>
    <property type="match status" value="1"/>
</dbReference>
<feature type="transmembrane region" description="Helical" evidence="7">
    <location>
        <begin position="82"/>
        <end position="104"/>
    </location>
</feature>
<accession>A0ABU4GKY9</accession>
<evidence type="ECO:0000259" key="8">
    <source>
        <dbReference type="PROSITE" id="PS50928"/>
    </source>
</evidence>
<feature type="domain" description="ABC transmembrane type-1" evidence="8">
    <location>
        <begin position="81"/>
        <end position="276"/>
    </location>
</feature>
<organism evidence="9 10">
    <name type="scientific">Clostridium boliviensis</name>
    <dbReference type="NCBI Taxonomy" id="318465"/>
    <lineage>
        <taxon>Bacteria</taxon>
        <taxon>Bacillati</taxon>
        <taxon>Bacillota</taxon>
        <taxon>Clostridia</taxon>
        <taxon>Eubacteriales</taxon>
        <taxon>Clostridiaceae</taxon>
        <taxon>Clostridium</taxon>
    </lineage>
</organism>
<gene>
    <name evidence="9" type="ORF">RZO55_08725</name>
</gene>
<keyword evidence="10" id="KW-1185">Reference proteome</keyword>
<feature type="transmembrane region" description="Helical" evidence="7">
    <location>
        <begin position="150"/>
        <end position="173"/>
    </location>
</feature>
<feature type="transmembrane region" description="Helical" evidence="7">
    <location>
        <begin position="194"/>
        <end position="215"/>
    </location>
</feature>
<keyword evidence="5 7" id="KW-1133">Transmembrane helix</keyword>
<comment type="caution">
    <text evidence="9">The sequence shown here is derived from an EMBL/GenBank/DDBJ whole genome shotgun (WGS) entry which is preliminary data.</text>
</comment>
<dbReference type="Pfam" id="PF00528">
    <property type="entry name" value="BPD_transp_1"/>
    <property type="match status" value="1"/>
</dbReference>
<dbReference type="CDD" id="cd06261">
    <property type="entry name" value="TM_PBP2"/>
    <property type="match status" value="1"/>
</dbReference>
<evidence type="ECO:0000313" key="9">
    <source>
        <dbReference type="EMBL" id="MDW2797655.1"/>
    </source>
</evidence>
<evidence type="ECO:0000313" key="10">
    <source>
        <dbReference type="Proteomes" id="UP001276854"/>
    </source>
</evidence>
<evidence type="ECO:0000256" key="5">
    <source>
        <dbReference type="ARBA" id="ARBA00022989"/>
    </source>
</evidence>
<dbReference type="Proteomes" id="UP001276854">
    <property type="component" value="Unassembled WGS sequence"/>
</dbReference>
<protein>
    <submittedName>
        <fullName evidence="9">Carbohydrate ABC transporter permease</fullName>
    </submittedName>
</protein>
<feature type="transmembrane region" description="Helical" evidence="7">
    <location>
        <begin position="116"/>
        <end position="138"/>
    </location>
</feature>
<comment type="subcellular location">
    <subcellularLocation>
        <location evidence="1 7">Cell membrane</location>
        <topology evidence="1 7">Multi-pass membrane protein</topology>
    </subcellularLocation>
</comment>
<evidence type="ECO:0000256" key="6">
    <source>
        <dbReference type="ARBA" id="ARBA00023136"/>
    </source>
</evidence>
<keyword evidence="6 7" id="KW-0472">Membrane</keyword>
<dbReference type="InterPro" id="IPR035906">
    <property type="entry name" value="MetI-like_sf"/>
</dbReference>
<keyword evidence="2 7" id="KW-0813">Transport</keyword>
<sequence>MAKETKGHSVESRKTKLINAAIFLLLATLAFFTVYPVIYILFGSFKTNNELVRGGVNLLPQKFVLDNYIQAWEMANFSRYTLNSLIISFGVMAVSLTVSSMAGYVFSRKEFRFKSLIYNSMVMFMFINVGSVALRPLFELAVKMHMNRSLISIILISAGGGQATYVFLIHGFMNSIPKEMDEAAKIDGCSFFGIYSKVILPVLKPALASVALLSFRGGWNEYILPLIFTMTNEKLRPLTVGVVALQNAGDGAAAWNILFAGSAIAIVPIIIVYIAASKQFMGGMTAGAVKG</sequence>
<reference evidence="9 10" key="1">
    <citation type="submission" date="2023-10" db="EMBL/GenBank/DDBJ databases">
        <title>A novel Glycoside Hydrolase 43-Like Enzyme from Clostrdium boliviensis is an Endo-xylanase, and a Candidate for Xylooligosaccharides Production from Different Xylan Substrates.</title>
        <authorList>
            <person name="Alvarez M.T."/>
            <person name="Rocabado-Villegas L.R."/>
            <person name="Salas-Veizaga D.M."/>
            <person name="Linares-Pasten J.A."/>
            <person name="Gudmundsdottir E.E."/>
            <person name="Hreggvidsson G.O."/>
            <person name="Adlercreutz P."/>
            <person name="Nordberg Karlsson E."/>
        </authorList>
    </citation>
    <scope>NUCLEOTIDE SEQUENCE [LARGE SCALE GENOMIC DNA]</scope>
    <source>
        <strain evidence="9 10">E-1</strain>
    </source>
</reference>
<dbReference type="PROSITE" id="PS50928">
    <property type="entry name" value="ABC_TM1"/>
    <property type="match status" value="1"/>
</dbReference>
<evidence type="ECO:0000256" key="2">
    <source>
        <dbReference type="ARBA" id="ARBA00022448"/>
    </source>
</evidence>
<keyword evidence="4 7" id="KW-0812">Transmembrane</keyword>
<dbReference type="SUPFAM" id="SSF161098">
    <property type="entry name" value="MetI-like"/>
    <property type="match status" value="1"/>
</dbReference>
<keyword evidence="3" id="KW-1003">Cell membrane</keyword>
<evidence type="ECO:0000256" key="4">
    <source>
        <dbReference type="ARBA" id="ARBA00022692"/>
    </source>
</evidence>